<keyword evidence="4" id="KW-1185">Reference proteome</keyword>
<dbReference type="Proteomes" id="UP001609176">
    <property type="component" value="Unassembled WGS sequence"/>
</dbReference>
<comment type="caution">
    <text evidence="1">The sequence shown here is derived from an EMBL/GenBank/DDBJ whole genome shotgun (WGS) entry which is preliminary data.</text>
</comment>
<accession>A0ABW7KBF8</accession>
<gene>
    <name evidence="2" type="ORF">ACHIPV_28155</name>
    <name evidence="1" type="ORF">ACHIRB_28350</name>
</gene>
<name>A0ABW7KBF8_9NOCA</name>
<dbReference type="RefSeq" id="WP_395126468.1">
    <property type="nucleotide sequence ID" value="NZ_JBIMSN010000148.1"/>
</dbReference>
<evidence type="ECO:0000313" key="4">
    <source>
        <dbReference type="Proteomes" id="UP001609219"/>
    </source>
</evidence>
<evidence type="ECO:0000313" key="1">
    <source>
        <dbReference type="EMBL" id="MFH5232446.1"/>
    </source>
</evidence>
<reference evidence="3 4" key="1">
    <citation type="submission" date="2024-10" db="EMBL/GenBank/DDBJ databases">
        <authorList>
            <person name="Riesco R."/>
        </authorList>
    </citation>
    <scope>NUCLEOTIDE SEQUENCE [LARGE SCALE GENOMIC DNA]</scope>
    <source>
        <strain evidence="2 3">NCIMB 15448</strain>
        <strain evidence="1 4">NCIMB 15450</strain>
    </source>
</reference>
<dbReference type="Proteomes" id="UP001609219">
    <property type="component" value="Unassembled WGS sequence"/>
</dbReference>
<proteinExistence type="predicted"/>
<dbReference type="EMBL" id="JBIMSN010000148">
    <property type="protein sequence ID" value="MFH5232446.1"/>
    <property type="molecule type" value="Genomic_DNA"/>
</dbReference>
<dbReference type="EMBL" id="JBIMSP010000093">
    <property type="protein sequence ID" value="MFH5245714.1"/>
    <property type="molecule type" value="Genomic_DNA"/>
</dbReference>
<sequence length="76" mass="8701">MNVADELRPTVPETDDPRVASEILNYVLDRTLRLTEDVQCYAEQRFDQAPTSGTHVSELNAEISGLVLEWVRRWPS</sequence>
<organism evidence="1 4">
    <name type="scientific">Antrihabitans spumae</name>
    <dbReference type="NCBI Taxonomy" id="3373370"/>
    <lineage>
        <taxon>Bacteria</taxon>
        <taxon>Bacillati</taxon>
        <taxon>Actinomycetota</taxon>
        <taxon>Actinomycetes</taxon>
        <taxon>Mycobacteriales</taxon>
        <taxon>Nocardiaceae</taxon>
        <taxon>Antrihabitans</taxon>
    </lineage>
</organism>
<evidence type="ECO:0000313" key="3">
    <source>
        <dbReference type="Proteomes" id="UP001609176"/>
    </source>
</evidence>
<protein>
    <submittedName>
        <fullName evidence="1">Uncharacterized protein</fullName>
    </submittedName>
</protein>
<evidence type="ECO:0000313" key="2">
    <source>
        <dbReference type="EMBL" id="MFH5245714.1"/>
    </source>
</evidence>